<feature type="region of interest" description="Disordered" evidence="1">
    <location>
        <begin position="93"/>
        <end position="164"/>
    </location>
</feature>
<evidence type="ECO:0000256" key="1">
    <source>
        <dbReference type="SAM" id="MobiDB-lite"/>
    </source>
</evidence>
<feature type="compositionally biased region" description="Basic and acidic residues" evidence="1">
    <location>
        <begin position="120"/>
        <end position="144"/>
    </location>
</feature>
<dbReference type="Proteomes" id="UP000198211">
    <property type="component" value="Unassembled WGS sequence"/>
</dbReference>
<sequence>MRAKDTFAEIGSPVAWANRAAEKINEFTIKLKIAGTGYQIFPVVHMSKLKLAKDFPDRPRIELTVNESDRLDFDEILSEDSWVPDLGADEYEVKAYEGRPSREQEAGRDRQPLGQSGLNHGDDRYGPHDRRIPRSDLGCREYLDRGMLGNPRLGRKKRRIQLER</sequence>
<evidence type="ECO:0000313" key="3">
    <source>
        <dbReference type="Proteomes" id="UP000198211"/>
    </source>
</evidence>
<feature type="compositionally biased region" description="Basic and acidic residues" evidence="1">
    <location>
        <begin position="93"/>
        <end position="111"/>
    </location>
</feature>
<name>A0A225VTE1_9STRA</name>
<dbReference type="AlphaFoldDB" id="A0A225VTE1"/>
<accession>A0A225VTE1</accession>
<feature type="compositionally biased region" description="Basic residues" evidence="1">
    <location>
        <begin position="153"/>
        <end position="164"/>
    </location>
</feature>
<organism evidence="2 3">
    <name type="scientific">Phytophthora megakarya</name>
    <dbReference type="NCBI Taxonomy" id="4795"/>
    <lineage>
        <taxon>Eukaryota</taxon>
        <taxon>Sar</taxon>
        <taxon>Stramenopiles</taxon>
        <taxon>Oomycota</taxon>
        <taxon>Peronosporomycetes</taxon>
        <taxon>Peronosporales</taxon>
        <taxon>Peronosporaceae</taxon>
        <taxon>Phytophthora</taxon>
    </lineage>
</organism>
<protein>
    <recommendedName>
        <fullName evidence="4">Reverse transcriptase</fullName>
    </recommendedName>
</protein>
<comment type="caution">
    <text evidence="2">The sequence shown here is derived from an EMBL/GenBank/DDBJ whole genome shotgun (WGS) entry which is preliminary data.</text>
</comment>
<proteinExistence type="predicted"/>
<dbReference type="OrthoDB" id="124878at2759"/>
<evidence type="ECO:0008006" key="4">
    <source>
        <dbReference type="Google" id="ProtNLM"/>
    </source>
</evidence>
<evidence type="ECO:0000313" key="2">
    <source>
        <dbReference type="EMBL" id="OWZ08198.1"/>
    </source>
</evidence>
<dbReference type="EMBL" id="NBNE01003238">
    <property type="protein sequence ID" value="OWZ08198.1"/>
    <property type="molecule type" value="Genomic_DNA"/>
</dbReference>
<gene>
    <name evidence="2" type="ORF">PHMEG_00019295</name>
</gene>
<keyword evidence="3" id="KW-1185">Reference proteome</keyword>
<reference evidence="3" key="1">
    <citation type="submission" date="2017-03" db="EMBL/GenBank/DDBJ databases">
        <title>Phytopthora megakarya and P. palmivora, two closely related causual agents of cacao black pod achieved similar genome size and gene model numbers by different mechanisms.</title>
        <authorList>
            <person name="Ali S."/>
            <person name="Shao J."/>
            <person name="Larry D.J."/>
            <person name="Kronmiller B."/>
            <person name="Shen D."/>
            <person name="Strem M.D."/>
            <person name="Melnick R.L."/>
            <person name="Guiltinan M.J."/>
            <person name="Tyler B.M."/>
            <person name="Meinhardt L.W."/>
            <person name="Bailey B.A."/>
        </authorList>
    </citation>
    <scope>NUCLEOTIDE SEQUENCE [LARGE SCALE GENOMIC DNA]</scope>
    <source>
        <strain evidence="3">zdho120</strain>
    </source>
</reference>